<proteinExistence type="inferred from homology"/>
<gene>
    <name evidence="12" type="ORF">GO014_13750</name>
</gene>
<dbReference type="GO" id="GO:0030253">
    <property type="term" value="P:protein secretion by the type I secretion system"/>
    <property type="evidence" value="ECO:0007669"/>
    <property type="project" value="InterPro"/>
</dbReference>
<dbReference type="GO" id="GO:0016887">
    <property type="term" value="F:ATP hydrolysis activity"/>
    <property type="evidence" value="ECO:0007669"/>
    <property type="project" value="InterPro"/>
</dbReference>
<feature type="transmembrane region" description="Helical" evidence="9">
    <location>
        <begin position="220"/>
        <end position="244"/>
    </location>
</feature>
<feature type="compositionally biased region" description="Low complexity" evidence="8">
    <location>
        <begin position="82"/>
        <end position="105"/>
    </location>
</feature>
<comment type="subcellular location">
    <subcellularLocation>
        <location evidence="1">Cell membrane</location>
        <topology evidence="1">Multi-pass membrane protein</topology>
    </subcellularLocation>
</comment>
<dbReference type="GO" id="GO:0034040">
    <property type="term" value="F:ATPase-coupled lipid transmembrane transporter activity"/>
    <property type="evidence" value="ECO:0007669"/>
    <property type="project" value="TreeGrafter"/>
</dbReference>
<dbReference type="InterPro" id="IPR017871">
    <property type="entry name" value="ABC_transporter-like_CS"/>
</dbReference>
<dbReference type="InterPro" id="IPR003593">
    <property type="entry name" value="AAA+_ATPase"/>
</dbReference>
<evidence type="ECO:0000256" key="4">
    <source>
        <dbReference type="ARBA" id="ARBA00022741"/>
    </source>
</evidence>
<dbReference type="PANTHER" id="PTHR24221:SF248">
    <property type="entry name" value="ABC TRANSPORTER TRANSMEMBRANE REGION"/>
    <property type="match status" value="1"/>
</dbReference>
<dbReference type="InterPro" id="IPR011527">
    <property type="entry name" value="ABC1_TM_dom"/>
</dbReference>
<dbReference type="InterPro" id="IPR010128">
    <property type="entry name" value="ATPase_T1SS_PrtD-like"/>
</dbReference>
<sequence>MDQIMDDIHLAAAELDELARGYASPSQTGADNKAQRAVESPSAKGSNGAPPPRSVLRPRPSESQTAPTENTDRPAQDDNVTPAPAQAAAQAEEQAEPASKPAPQARQTAPNLEESAPPPKTDEPQPAQADEARAEWPQRDFRTPEPDKPETRIPPIVEGDRGPLKSTSKTSSGDGGGKGSNGSGNGGGRGGGGAGFHKRAAQPNFTQSLANGMAAVRTNLGIVMGFTVFINILVLAIPIYLFQISDRVLTSRSTDTLVMLTAAVVGAVVLQAILDAVRRFILMRTAVEIAVQLGSPILSAAARASLHSNGRDYQVLGDLQQLRSFIVSGTLLSFLDAPMAPLFVLAVFLIHPQLGLIVVGASICLLIIAMINQRMTAQPFTDANNLLSRAALHLDSMSRNSQIINALAMIPEVVRIWGRDTAASLRAQVRAQDRNIIMSSISKGVRLLTQVAMLGWGAFLAIQGEITGGMVIAGSIIAARALTPIEGTIEGWNGFSQFRASFGRIKGLLHSSPFNFERLLLPEPKGRLDVERLLFVPPPNKKVLLNGITFSLMPGESLAVIGNSGSGKTTLGKMLVGSILPTSGSVRLDLMDLRNWDQRQFGENIGYLPQDVQLFPGTIKANIARMREDVSDRDIFDAAVLADVHELIAGLSQGYETFVAADGAPLSGGQKQRIALARAFFGNPKLVVLDEPNSNLDSQGEAALAKALEHARKQKITVVTITQRPALLNVVDKILVLNNGSVSMFGTRSEVMAALTGKSGNNPTAINATRPRGEN</sequence>
<keyword evidence="13" id="KW-1185">Reference proteome</keyword>
<dbReference type="Pfam" id="PF00664">
    <property type="entry name" value="ABC_membrane"/>
    <property type="match status" value="1"/>
</dbReference>
<organism evidence="12 13">
    <name type="scientific">Devosia marina</name>
    <dbReference type="NCBI Taxonomy" id="2683198"/>
    <lineage>
        <taxon>Bacteria</taxon>
        <taxon>Pseudomonadati</taxon>
        <taxon>Pseudomonadota</taxon>
        <taxon>Alphaproteobacteria</taxon>
        <taxon>Hyphomicrobiales</taxon>
        <taxon>Devosiaceae</taxon>
        <taxon>Devosia</taxon>
    </lineage>
</organism>
<dbReference type="InterPro" id="IPR003439">
    <property type="entry name" value="ABC_transporter-like_ATP-bd"/>
</dbReference>
<feature type="compositionally biased region" description="Basic and acidic residues" evidence="8">
    <location>
        <begin position="130"/>
        <end position="151"/>
    </location>
</feature>
<comment type="caution">
    <text evidence="12">The sequence shown here is derived from an EMBL/GenBank/DDBJ whole genome shotgun (WGS) entry which is preliminary data.</text>
</comment>
<feature type="domain" description="ABC transporter" evidence="10">
    <location>
        <begin position="528"/>
        <end position="764"/>
    </location>
</feature>
<dbReference type="AlphaFoldDB" id="A0A7X3FSQ2"/>
<dbReference type="Gene3D" id="1.20.1560.10">
    <property type="entry name" value="ABC transporter type 1, transmembrane domain"/>
    <property type="match status" value="1"/>
</dbReference>
<evidence type="ECO:0000256" key="6">
    <source>
        <dbReference type="ARBA" id="ARBA00022989"/>
    </source>
</evidence>
<comment type="similarity">
    <text evidence="2">Belongs to the ABC transporter superfamily.</text>
</comment>
<evidence type="ECO:0000259" key="10">
    <source>
        <dbReference type="PROSITE" id="PS50893"/>
    </source>
</evidence>
<evidence type="ECO:0000313" key="12">
    <source>
        <dbReference type="EMBL" id="MVT00090.1"/>
    </source>
</evidence>
<feature type="transmembrane region" description="Helical" evidence="9">
    <location>
        <begin position="325"/>
        <end position="348"/>
    </location>
</feature>
<dbReference type="SUPFAM" id="SSF52540">
    <property type="entry name" value="P-loop containing nucleoside triphosphate hydrolases"/>
    <property type="match status" value="1"/>
</dbReference>
<reference evidence="12 13" key="1">
    <citation type="submission" date="2019-12" db="EMBL/GenBank/DDBJ databases">
        <title>Devosia maris sp. nov., isolated from the deep seawater.</title>
        <authorList>
            <person name="Liu Y."/>
        </authorList>
    </citation>
    <scope>NUCLEOTIDE SEQUENCE [LARGE SCALE GENOMIC DNA]</scope>
    <source>
        <strain evidence="12 13">L53-10-65</strain>
    </source>
</reference>
<dbReference type="PROSITE" id="PS50929">
    <property type="entry name" value="ABC_TM1F"/>
    <property type="match status" value="1"/>
</dbReference>
<dbReference type="PANTHER" id="PTHR24221">
    <property type="entry name" value="ATP-BINDING CASSETTE SUB-FAMILY B"/>
    <property type="match status" value="1"/>
</dbReference>
<dbReference type="PROSITE" id="PS50893">
    <property type="entry name" value="ABC_TRANSPORTER_2"/>
    <property type="match status" value="1"/>
</dbReference>
<dbReference type="SMART" id="SM00382">
    <property type="entry name" value="AAA"/>
    <property type="match status" value="1"/>
</dbReference>
<dbReference type="InterPro" id="IPR036640">
    <property type="entry name" value="ABC1_TM_sf"/>
</dbReference>
<keyword evidence="6 9" id="KW-1133">Transmembrane helix</keyword>
<feature type="compositionally biased region" description="Low complexity" evidence="8">
    <location>
        <begin position="54"/>
        <end position="63"/>
    </location>
</feature>
<dbReference type="SUPFAM" id="SSF90123">
    <property type="entry name" value="ABC transporter transmembrane region"/>
    <property type="match status" value="1"/>
</dbReference>
<evidence type="ECO:0000256" key="2">
    <source>
        <dbReference type="ARBA" id="ARBA00005417"/>
    </source>
</evidence>
<keyword evidence="4" id="KW-0547">Nucleotide-binding</keyword>
<evidence type="ECO:0000256" key="3">
    <source>
        <dbReference type="ARBA" id="ARBA00022692"/>
    </source>
</evidence>
<evidence type="ECO:0000313" key="13">
    <source>
        <dbReference type="Proteomes" id="UP000438106"/>
    </source>
</evidence>
<protein>
    <submittedName>
        <fullName evidence="12">Type I secretion system permease/ATPase</fullName>
    </submittedName>
</protein>
<dbReference type="Pfam" id="PF00005">
    <property type="entry name" value="ABC_tran"/>
    <property type="match status" value="1"/>
</dbReference>
<evidence type="ECO:0000259" key="11">
    <source>
        <dbReference type="PROSITE" id="PS50929"/>
    </source>
</evidence>
<evidence type="ECO:0000256" key="8">
    <source>
        <dbReference type="SAM" id="MobiDB-lite"/>
    </source>
</evidence>
<accession>A0A7X3FSQ2</accession>
<feature type="domain" description="ABC transmembrane type-1" evidence="11">
    <location>
        <begin position="222"/>
        <end position="497"/>
    </location>
</feature>
<evidence type="ECO:0000256" key="1">
    <source>
        <dbReference type="ARBA" id="ARBA00004651"/>
    </source>
</evidence>
<evidence type="ECO:0000256" key="9">
    <source>
        <dbReference type="SAM" id="Phobius"/>
    </source>
</evidence>
<feature type="region of interest" description="Disordered" evidence="8">
    <location>
        <begin position="22"/>
        <end position="199"/>
    </location>
</feature>
<dbReference type="NCBIfam" id="TIGR01842">
    <property type="entry name" value="type_I_sec_PrtD"/>
    <property type="match status" value="1"/>
</dbReference>
<keyword evidence="3 9" id="KW-0812">Transmembrane</keyword>
<feature type="compositionally biased region" description="Gly residues" evidence="8">
    <location>
        <begin position="173"/>
        <end position="195"/>
    </location>
</feature>
<keyword evidence="5" id="KW-0067">ATP-binding</keyword>
<dbReference type="InterPro" id="IPR027417">
    <property type="entry name" value="P-loop_NTPase"/>
</dbReference>
<keyword evidence="7 9" id="KW-0472">Membrane</keyword>
<feature type="transmembrane region" description="Helical" evidence="9">
    <location>
        <begin position="256"/>
        <end position="274"/>
    </location>
</feature>
<dbReference type="PROSITE" id="PS00211">
    <property type="entry name" value="ABC_TRANSPORTER_1"/>
    <property type="match status" value="1"/>
</dbReference>
<feature type="transmembrane region" description="Helical" evidence="9">
    <location>
        <begin position="354"/>
        <end position="371"/>
    </location>
</feature>
<dbReference type="Proteomes" id="UP000438106">
    <property type="component" value="Unassembled WGS sequence"/>
</dbReference>
<dbReference type="InterPro" id="IPR039421">
    <property type="entry name" value="Type_1_exporter"/>
</dbReference>
<dbReference type="GO" id="GO:0030256">
    <property type="term" value="C:type I protein secretion system complex"/>
    <property type="evidence" value="ECO:0007669"/>
    <property type="project" value="InterPro"/>
</dbReference>
<evidence type="ECO:0000256" key="5">
    <source>
        <dbReference type="ARBA" id="ARBA00022840"/>
    </source>
</evidence>
<dbReference type="EMBL" id="WQRF01000004">
    <property type="protein sequence ID" value="MVT00090.1"/>
    <property type="molecule type" value="Genomic_DNA"/>
</dbReference>
<dbReference type="GO" id="GO:0005524">
    <property type="term" value="F:ATP binding"/>
    <property type="evidence" value="ECO:0007669"/>
    <property type="project" value="UniProtKB-KW"/>
</dbReference>
<dbReference type="GO" id="GO:0140359">
    <property type="term" value="F:ABC-type transporter activity"/>
    <property type="evidence" value="ECO:0007669"/>
    <property type="project" value="InterPro"/>
</dbReference>
<dbReference type="Gene3D" id="3.40.50.300">
    <property type="entry name" value="P-loop containing nucleotide triphosphate hydrolases"/>
    <property type="match status" value="1"/>
</dbReference>
<dbReference type="GO" id="GO:0005886">
    <property type="term" value="C:plasma membrane"/>
    <property type="evidence" value="ECO:0007669"/>
    <property type="project" value="UniProtKB-SubCell"/>
</dbReference>
<evidence type="ECO:0000256" key="7">
    <source>
        <dbReference type="ARBA" id="ARBA00023136"/>
    </source>
</evidence>
<name>A0A7X3FSQ2_9HYPH</name>